<feature type="compositionally biased region" description="Polar residues" evidence="4">
    <location>
        <begin position="53"/>
        <end position="75"/>
    </location>
</feature>
<accession>A0A1B3TRG4</accession>
<evidence type="ECO:0000313" key="5">
    <source>
        <dbReference type="EMBL" id="AOH05904.1"/>
    </source>
</evidence>
<feature type="compositionally biased region" description="Polar residues" evidence="4">
    <location>
        <begin position="115"/>
        <end position="131"/>
    </location>
</feature>
<dbReference type="HAMAP" id="MF_01310">
    <property type="entry name" value="Ribosomal_uS11"/>
    <property type="match status" value="1"/>
</dbReference>
<dbReference type="GO" id="GO:0006412">
    <property type="term" value="P:translation"/>
    <property type="evidence" value="ECO:0007669"/>
    <property type="project" value="InterPro"/>
</dbReference>
<evidence type="ECO:0000256" key="3">
    <source>
        <dbReference type="ARBA" id="ARBA00023274"/>
    </source>
</evidence>
<feature type="region of interest" description="Disordered" evidence="4">
    <location>
        <begin position="188"/>
        <end position="227"/>
    </location>
</feature>
<dbReference type="InterPro" id="IPR001971">
    <property type="entry name" value="Ribosomal_uS11"/>
</dbReference>
<dbReference type="Pfam" id="PF00411">
    <property type="entry name" value="Ribosomal_S11"/>
    <property type="match status" value="1"/>
</dbReference>
<dbReference type="GO" id="GO:0003735">
    <property type="term" value="F:structural constituent of ribosome"/>
    <property type="evidence" value="ECO:0007669"/>
    <property type="project" value="InterPro"/>
</dbReference>
<geneLocation type="mitochondrion" evidence="5"/>
<name>A0A1B3TRG4_9MONI</name>
<comment type="similarity">
    <text evidence="1">Belongs to the universal ribosomal protein uS11 family.</text>
</comment>
<feature type="compositionally biased region" description="Basic residues" evidence="4">
    <location>
        <begin position="87"/>
        <end position="106"/>
    </location>
</feature>
<keyword evidence="2 5" id="KW-0689">Ribosomal protein</keyword>
<feature type="compositionally biased region" description="Low complexity" evidence="4">
    <location>
        <begin position="10"/>
        <end position="20"/>
    </location>
</feature>
<dbReference type="Gene3D" id="3.30.420.80">
    <property type="entry name" value="Ribosomal protein S11"/>
    <property type="match status" value="1"/>
</dbReference>
<feature type="compositionally biased region" description="Basic residues" evidence="4">
    <location>
        <begin position="41"/>
        <end position="50"/>
    </location>
</feature>
<reference evidence="5" key="1">
    <citation type="journal article" date="2016" name="New Phytol.">
        <title>Complete mitochondrial genomes from the ferns Ophioglossum californicum and Psilotum nudum are highly repetitive with the largest organellar introns.</title>
        <authorList>
            <person name="Guo W."/>
            <person name="Zhu A."/>
            <person name="Fan W."/>
            <person name="Mower J.P."/>
        </authorList>
    </citation>
    <scope>NUCLEOTIDE SEQUENCE</scope>
    <source>
        <strain evidence="5">V14</strain>
    </source>
</reference>
<dbReference type="EMBL" id="KX171637">
    <property type="protein sequence ID" value="AOH05904.1"/>
    <property type="molecule type" value="Genomic_DNA"/>
</dbReference>
<evidence type="ECO:0000256" key="4">
    <source>
        <dbReference type="SAM" id="MobiDB-lite"/>
    </source>
</evidence>
<evidence type="ECO:0000256" key="1">
    <source>
        <dbReference type="ARBA" id="ARBA00006194"/>
    </source>
</evidence>
<proteinExistence type="inferred from homology"/>
<dbReference type="InterPro" id="IPR036967">
    <property type="entry name" value="Ribosomal_uS11_sf"/>
</dbReference>
<feature type="region of interest" description="Disordered" evidence="4">
    <location>
        <begin position="1"/>
        <end position="137"/>
    </location>
</feature>
<dbReference type="RefSeq" id="YP_009277434.1">
    <property type="nucleotide sequence ID" value="NC_030900.1"/>
</dbReference>
<keyword evidence="5" id="KW-0496">Mitochondrion</keyword>
<dbReference type="GeneID" id="28799239"/>
<dbReference type="PANTHER" id="PTHR11759">
    <property type="entry name" value="40S RIBOSOMAL PROTEIN S14/30S RIBOSOMAL PROTEIN S11"/>
    <property type="match status" value="1"/>
</dbReference>
<gene>
    <name evidence="5" type="primary">rps11</name>
</gene>
<evidence type="ECO:0000256" key="2">
    <source>
        <dbReference type="ARBA" id="ARBA00022980"/>
    </source>
</evidence>
<dbReference type="GO" id="GO:0005840">
    <property type="term" value="C:ribosome"/>
    <property type="evidence" value="ECO:0007669"/>
    <property type="project" value="UniProtKB-KW"/>
</dbReference>
<organism evidence="5">
    <name type="scientific">Ophioglossum californicum</name>
    <dbReference type="NCBI Taxonomy" id="1267209"/>
    <lineage>
        <taxon>Eukaryota</taxon>
        <taxon>Viridiplantae</taxon>
        <taxon>Streptophyta</taxon>
        <taxon>Embryophyta</taxon>
        <taxon>Tracheophyta</taxon>
        <taxon>Polypodiopsida</taxon>
        <taxon>Ophioglossidae</taxon>
        <taxon>Ophioglossales</taxon>
        <taxon>Ophioglossaceae</taxon>
        <taxon>Ophioglossoideae</taxon>
        <taxon>Ophioglossum</taxon>
    </lineage>
</organism>
<dbReference type="GO" id="GO:1990904">
    <property type="term" value="C:ribonucleoprotein complex"/>
    <property type="evidence" value="ECO:0007669"/>
    <property type="project" value="UniProtKB-KW"/>
</dbReference>
<protein>
    <submittedName>
        <fullName evidence="5">Ribosomal protein S11</fullName>
    </submittedName>
</protein>
<dbReference type="SUPFAM" id="SSF53137">
    <property type="entry name" value="Translational machinery components"/>
    <property type="match status" value="1"/>
</dbReference>
<keyword evidence="3" id="KW-0687">Ribonucleoprotein</keyword>
<dbReference type="AlphaFoldDB" id="A0A1B3TRG4"/>
<sequence length="227" mass="26328">MIRDSPFNHQKQPNYQQQPQTSHHQTEHLEGLRQQPSKHQQQPHHRKSHLKPLNQQPPIKQQPRCQQEWNNQKHQQPLVEHSEKQPRHLRQWRKHHQKLHRHHHQKQQPSKQHSIARTNPTLSNTLTTATDSRGKRKTGYSLGCLKGFKGSRRSTKYAAHATGEHVARAAIRLKIESVEARIKGIGLGRKKCSPKGSKEGGPITTKTRDVTPMPHNGCRPPKKRRVQ</sequence>